<reference evidence="3" key="1">
    <citation type="submission" date="2017-04" db="EMBL/GenBank/DDBJ databases">
        <authorList>
            <person name="Afonso C.L."/>
            <person name="Miller P.J."/>
            <person name="Scott M.A."/>
            <person name="Spackman E."/>
            <person name="Goraichik I."/>
            <person name="Dimitrov K.M."/>
            <person name="Suarez D.L."/>
            <person name="Swayne D.E."/>
        </authorList>
    </citation>
    <scope>NUCLEOTIDE SEQUENCE</scope>
</reference>
<dbReference type="Pfam" id="PF00961">
    <property type="entry name" value="LAGLIDADG_1"/>
    <property type="match status" value="2"/>
</dbReference>
<keyword evidence="4" id="KW-0540">Nuclease</keyword>
<evidence type="ECO:0000259" key="2">
    <source>
        <dbReference type="Pfam" id="PF00961"/>
    </source>
</evidence>
<reference evidence="4" key="2">
    <citation type="journal article" date="2021" name="FEMS Yeast Res.">
        <title>Comparative analysis of Malassezia furfur mitogenomes and the development of a mitochondria-based typing approach.</title>
        <authorList>
            <person name="Theelen B."/>
            <person name="Christinaki A.C."/>
            <person name="Dawson T.L."/>
            <person name="Boekhout T."/>
            <person name="Kouvelis V.N."/>
        </authorList>
    </citation>
    <scope>NUCLEOTIDE SEQUENCE</scope>
    <source>
        <strain evidence="4">CBS 8735</strain>
    </source>
</reference>
<keyword evidence="4" id="KW-0255">Endonuclease</keyword>
<dbReference type="Gene3D" id="3.10.28.10">
    <property type="entry name" value="Homing endonucleases"/>
    <property type="match status" value="2"/>
</dbReference>
<dbReference type="PANTHER" id="PTHR37520:SF1">
    <property type="entry name" value="INTRON-ENCODED DNA ENDONUCLEASE AI2A-RELATED"/>
    <property type="match status" value="1"/>
</dbReference>
<comment type="function">
    <text evidence="1">Mitochondrial DNA endonuclease involved in intron homing.</text>
</comment>
<evidence type="ECO:0000256" key="1">
    <source>
        <dbReference type="ARBA" id="ARBA00002670"/>
    </source>
</evidence>
<gene>
    <name evidence="3" type="primary">orf342</name>
    <name evidence="4" type="synonym">orf4</name>
</gene>
<evidence type="ECO:0000313" key="4">
    <source>
        <dbReference type="EMBL" id="UBU96551.1"/>
    </source>
</evidence>
<geneLocation type="mitochondrion" evidence="3"/>
<dbReference type="InterPro" id="IPR004860">
    <property type="entry name" value="LAGLIDADG_dom"/>
</dbReference>
<feature type="domain" description="Homing endonuclease LAGLIDADG" evidence="2">
    <location>
        <begin position="213"/>
        <end position="304"/>
    </location>
</feature>
<keyword evidence="4" id="KW-0378">Hydrolase</keyword>
<dbReference type="PANTHER" id="PTHR37520">
    <property type="entry name" value="INTRON-ENCODED DNA ENDONUCLEASE AI2A-RELATED"/>
    <property type="match status" value="1"/>
</dbReference>
<evidence type="ECO:0000313" key="3">
    <source>
        <dbReference type="EMBL" id="AUN28005.1"/>
    </source>
</evidence>
<dbReference type="InterPro" id="IPR027434">
    <property type="entry name" value="Homing_endonucl"/>
</dbReference>
<dbReference type="EMBL" id="MW683312">
    <property type="protein sequence ID" value="UBU96551.1"/>
    <property type="molecule type" value="Genomic_DNA"/>
</dbReference>
<feature type="domain" description="Homing endonuclease LAGLIDADG" evidence="2">
    <location>
        <begin position="106"/>
        <end position="193"/>
    </location>
</feature>
<protein>
    <submittedName>
        <fullName evidence="4">Putative LAGLIDADG homing endonuclease</fullName>
    </submittedName>
</protein>
<name>A0A2I6QCB3_MALFU</name>
<proteinExistence type="predicted"/>
<dbReference type="EMBL" id="KY911085">
    <property type="protein sequence ID" value="AUN28005.1"/>
    <property type="molecule type" value="Genomic_DNA"/>
</dbReference>
<sequence length="342" mass="39918">MSLWPFVDGYNSNYFNLTSNYAVCWNDLQYQFNPDINVMPTNSVSNLFSILIVSKYNIHTNTFLNSKNGITKIQSAGNQRYLSNLVGTSETTRVTTKDDNSFNQWLAGLIDGDGCFLISKKGYCSLEITVNMHDIYMLRYIQNKFGGSIKMRSGANAYRYRMHNKNGIIQIINSVNGYIQHSKRINQLYAVCQKLNIQPLMPTSMNVNSAWFAGFFDADGSIILSMSDNKNPQLTIQVCNKEYKDVLEYQKTFGGYIYFDKSQNGYYKWSIQSFKDNITFYSYFKNQTFRSSKSKRFHLIYKYYNLINLKAYKPDSPYHKAWIYFINKWNNIHQLNILLLMI</sequence>
<dbReference type="AlphaFoldDB" id="A0A2I6QCB3"/>
<dbReference type="SUPFAM" id="SSF55608">
    <property type="entry name" value="Homing endonucleases"/>
    <property type="match status" value="2"/>
</dbReference>
<keyword evidence="3" id="KW-0496">Mitochondrion</keyword>
<dbReference type="GO" id="GO:0004519">
    <property type="term" value="F:endonuclease activity"/>
    <property type="evidence" value="ECO:0007669"/>
    <property type="project" value="UniProtKB-KW"/>
</dbReference>
<organism evidence="3">
    <name type="scientific">Malassezia furfur</name>
    <name type="common">Pityriasis versicolor infection agent</name>
    <name type="synonym">Pityrosporum furfur</name>
    <dbReference type="NCBI Taxonomy" id="55194"/>
    <lineage>
        <taxon>Eukaryota</taxon>
        <taxon>Fungi</taxon>
        <taxon>Dikarya</taxon>
        <taxon>Basidiomycota</taxon>
        <taxon>Ustilaginomycotina</taxon>
        <taxon>Malasseziomycetes</taxon>
        <taxon>Malasseziales</taxon>
        <taxon>Malasseziaceae</taxon>
        <taxon>Malassezia</taxon>
    </lineage>
</organism>
<accession>A0A2I6QCB3</accession>